<dbReference type="Pfam" id="PF00015">
    <property type="entry name" value="MCPsignal"/>
    <property type="match status" value="1"/>
</dbReference>
<feature type="domain" description="Methyl-accepting transducer" evidence="6">
    <location>
        <begin position="169"/>
        <end position="398"/>
    </location>
</feature>
<protein>
    <submittedName>
        <fullName evidence="8">Methyl-accepting chemotaxis protein (MCP) signalling domain-containing protein</fullName>
    </submittedName>
</protein>
<keyword evidence="2" id="KW-0472">Membrane</keyword>
<dbReference type="STRING" id="655353.SAMN04488056_113125"/>
<keyword evidence="2" id="KW-1003">Cell membrane</keyword>
<dbReference type="PROSITE" id="PS50192">
    <property type="entry name" value="T_SNARE"/>
    <property type="match status" value="1"/>
</dbReference>
<evidence type="ECO:0000256" key="5">
    <source>
        <dbReference type="PROSITE-ProRule" id="PRU00284"/>
    </source>
</evidence>
<proteinExistence type="inferred from homology"/>
<dbReference type="GO" id="GO:0005886">
    <property type="term" value="C:plasma membrane"/>
    <property type="evidence" value="ECO:0007669"/>
    <property type="project" value="UniProtKB-SubCell"/>
</dbReference>
<dbReference type="GO" id="GO:0006935">
    <property type="term" value="P:chemotaxis"/>
    <property type="evidence" value="ECO:0007669"/>
    <property type="project" value="InterPro"/>
</dbReference>
<organism evidence="8 9">
    <name type="scientific">Cohaesibacter marisflavi</name>
    <dbReference type="NCBI Taxonomy" id="655353"/>
    <lineage>
        <taxon>Bacteria</taxon>
        <taxon>Pseudomonadati</taxon>
        <taxon>Pseudomonadota</taxon>
        <taxon>Alphaproteobacteria</taxon>
        <taxon>Hyphomicrobiales</taxon>
        <taxon>Cohaesibacteraceae</taxon>
    </lineage>
</organism>
<dbReference type="PANTHER" id="PTHR32089:SF112">
    <property type="entry name" value="LYSOZYME-LIKE PROTEIN-RELATED"/>
    <property type="match status" value="1"/>
</dbReference>
<dbReference type="Proteomes" id="UP000199236">
    <property type="component" value="Unassembled WGS sequence"/>
</dbReference>
<evidence type="ECO:0000313" key="8">
    <source>
        <dbReference type="EMBL" id="SFO82478.1"/>
    </source>
</evidence>
<dbReference type="GO" id="GO:0004888">
    <property type="term" value="F:transmembrane signaling receptor activity"/>
    <property type="evidence" value="ECO:0007669"/>
    <property type="project" value="InterPro"/>
</dbReference>
<dbReference type="PANTHER" id="PTHR32089">
    <property type="entry name" value="METHYL-ACCEPTING CHEMOTAXIS PROTEIN MCPB"/>
    <property type="match status" value="1"/>
</dbReference>
<evidence type="ECO:0000259" key="6">
    <source>
        <dbReference type="PROSITE" id="PS50111"/>
    </source>
</evidence>
<dbReference type="Gene3D" id="3.30.450.20">
    <property type="entry name" value="PAS domain"/>
    <property type="match status" value="1"/>
</dbReference>
<dbReference type="InterPro" id="IPR004090">
    <property type="entry name" value="Chemotax_Me-accpt_rcpt"/>
</dbReference>
<feature type="domain" description="T-SNARE coiled-coil homology" evidence="7">
    <location>
        <begin position="321"/>
        <end position="383"/>
    </location>
</feature>
<comment type="similarity">
    <text evidence="4">Belongs to the methyl-accepting chemotaxis (MCP) protein family.</text>
</comment>
<accession>A0A1I5KBY5</accession>
<name>A0A1I5KBY5_9HYPH</name>
<evidence type="ECO:0000256" key="1">
    <source>
        <dbReference type="ARBA" id="ARBA00004429"/>
    </source>
</evidence>
<dbReference type="Gene3D" id="1.10.287.950">
    <property type="entry name" value="Methyl-accepting chemotaxis protein"/>
    <property type="match status" value="1"/>
</dbReference>
<evidence type="ECO:0000259" key="7">
    <source>
        <dbReference type="PROSITE" id="PS50192"/>
    </source>
</evidence>
<keyword evidence="3 5" id="KW-0807">Transducer</keyword>
<dbReference type="RefSeq" id="WP_090074979.1">
    <property type="nucleotide sequence ID" value="NZ_FOVR01000013.1"/>
</dbReference>
<dbReference type="PRINTS" id="PR00260">
    <property type="entry name" value="CHEMTRNSDUCR"/>
</dbReference>
<dbReference type="GO" id="GO:0007165">
    <property type="term" value="P:signal transduction"/>
    <property type="evidence" value="ECO:0007669"/>
    <property type="project" value="UniProtKB-KW"/>
</dbReference>
<dbReference type="PROSITE" id="PS50111">
    <property type="entry name" value="CHEMOTAXIS_TRANSDUC_2"/>
    <property type="match status" value="1"/>
</dbReference>
<dbReference type="InterPro" id="IPR000727">
    <property type="entry name" value="T_SNARE_dom"/>
</dbReference>
<dbReference type="Pfam" id="PF13188">
    <property type="entry name" value="PAS_8"/>
    <property type="match status" value="1"/>
</dbReference>
<gene>
    <name evidence="8" type="ORF">SAMN04488056_113125</name>
</gene>
<evidence type="ECO:0000256" key="3">
    <source>
        <dbReference type="ARBA" id="ARBA00023224"/>
    </source>
</evidence>
<dbReference type="InterPro" id="IPR000014">
    <property type="entry name" value="PAS"/>
</dbReference>
<dbReference type="SMART" id="SM00283">
    <property type="entry name" value="MA"/>
    <property type="match status" value="1"/>
</dbReference>
<evidence type="ECO:0000256" key="4">
    <source>
        <dbReference type="ARBA" id="ARBA00029447"/>
    </source>
</evidence>
<dbReference type="SUPFAM" id="SSF58104">
    <property type="entry name" value="Methyl-accepting chemotaxis protein (MCP) signaling domain"/>
    <property type="match status" value="1"/>
</dbReference>
<evidence type="ECO:0000256" key="2">
    <source>
        <dbReference type="ARBA" id="ARBA00022519"/>
    </source>
</evidence>
<dbReference type="AlphaFoldDB" id="A0A1I5KBY5"/>
<keyword evidence="2" id="KW-0997">Cell inner membrane</keyword>
<keyword evidence="9" id="KW-1185">Reference proteome</keyword>
<dbReference type="InterPro" id="IPR004089">
    <property type="entry name" value="MCPsignal_dom"/>
</dbReference>
<dbReference type="EMBL" id="FOVR01000013">
    <property type="protein sequence ID" value="SFO82478.1"/>
    <property type="molecule type" value="Genomic_DNA"/>
</dbReference>
<dbReference type="OrthoDB" id="354287at2"/>
<comment type="subcellular location">
    <subcellularLocation>
        <location evidence="1">Cell inner membrane</location>
        <topology evidence="1">Multi-pass membrane protein</topology>
    </subcellularLocation>
</comment>
<reference evidence="8 9" key="1">
    <citation type="submission" date="2016-10" db="EMBL/GenBank/DDBJ databases">
        <authorList>
            <person name="de Groot N.N."/>
        </authorList>
    </citation>
    <scope>NUCLEOTIDE SEQUENCE [LARGE SCALE GENOMIC DNA]</scope>
    <source>
        <strain evidence="8 9">CGMCC 1.9157</strain>
    </source>
</reference>
<sequence>MFGLRKEKAAEGSSLNDLVAAAMDGSPSGVFINCLAPGREGIVYVNKAFLKASGYPSLQSVQSRPVAELLAKEQYGGVRVDDYVKNVEDTIQKSGNWSGKIIYNKYDGGSFGSLVDISVAVIDDVPYACAVLQDAVNSEAAFARNRSFQTLSSSFQDSVGSVAQTIQDAAGDLQATAQQMIGGAQRTSSETSALFGLTNQTVDNMRSVQAATEELSASIEEIGRQVTTSTEVVHEASGQAEATTNVVSELATSASRIGDVIRLIQEIAEQTNLLALNATIEAARAGEAGRGFAVVAAEVKDLANQTAKATEEISGQVSGIQTSTSETVAAIEKIAGTISHINEISSSIATAVEQQASAAKEIADNVTQASGGAEQINAALGSVEEAAKETEVAAKSVAERSEHLSGQSKELSDHASTFLGALDETYQAL</sequence>
<evidence type="ECO:0000313" key="9">
    <source>
        <dbReference type="Proteomes" id="UP000199236"/>
    </source>
</evidence>